<proteinExistence type="predicted"/>
<dbReference type="Proteomes" id="UP001322138">
    <property type="component" value="Unassembled WGS sequence"/>
</dbReference>
<evidence type="ECO:0000313" key="2">
    <source>
        <dbReference type="Proteomes" id="UP001322138"/>
    </source>
</evidence>
<dbReference type="GeneID" id="87897349"/>
<evidence type="ECO:0000313" key="1">
    <source>
        <dbReference type="EMBL" id="KAK4644708.1"/>
    </source>
</evidence>
<dbReference type="PANTHER" id="PTHR42093:SF1">
    <property type="match status" value="1"/>
</dbReference>
<protein>
    <submittedName>
        <fullName evidence="1">Uncharacterized protein</fullName>
    </submittedName>
</protein>
<dbReference type="Pfam" id="PF23151">
    <property type="entry name" value="NuiA_2"/>
    <property type="match status" value="1"/>
</dbReference>
<accession>A0ABR0FL72</accession>
<organism evidence="1 2">
    <name type="scientific">Podospora bellae-mahoneyi</name>
    <dbReference type="NCBI Taxonomy" id="2093777"/>
    <lineage>
        <taxon>Eukaryota</taxon>
        <taxon>Fungi</taxon>
        <taxon>Dikarya</taxon>
        <taxon>Ascomycota</taxon>
        <taxon>Pezizomycotina</taxon>
        <taxon>Sordariomycetes</taxon>
        <taxon>Sordariomycetidae</taxon>
        <taxon>Sordariales</taxon>
        <taxon>Podosporaceae</taxon>
        <taxon>Podospora</taxon>
    </lineage>
</organism>
<sequence>MTMIAPLFNGISRVIFSHKTPSLFQIPFSSFLLTHTKNASAYSNTKLCVSCPRFPPARSYHSATCLALVTTLTAAPFLQALRSTSSASRFPRQKRFFSRTAAVKMSDEDYLAFLNKANASSSTTTQAASSSDKQHFKLVDSGVEVPEKLKQAVEGRVFTVASSEAESPCEVVALRLEGDGGLPDEEEFARMIGHTDPKGAKVEIKDPVDWDPEGGNNEVLEAVREVGKGGDVRVYEVGGDERGVRVCYFLVTAVGGKVLGVVGEGIFT</sequence>
<name>A0ABR0FL72_9PEZI</name>
<comment type="caution">
    <text evidence="1">The sequence shown here is derived from an EMBL/GenBank/DDBJ whole genome shotgun (WGS) entry which is preliminary data.</text>
</comment>
<reference evidence="1 2" key="1">
    <citation type="journal article" date="2023" name="bioRxiv">
        <title>High-quality genome assemblies of four members of thePodospora anserinaspecies complex.</title>
        <authorList>
            <person name="Ament-Velasquez S.L."/>
            <person name="Vogan A.A."/>
            <person name="Wallerman O."/>
            <person name="Hartmann F."/>
            <person name="Gautier V."/>
            <person name="Silar P."/>
            <person name="Giraud T."/>
            <person name="Johannesson H."/>
        </authorList>
    </citation>
    <scope>NUCLEOTIDE SEQUENCE [LARGE SCALE GENOMIC DNA]</scope>
    <source>
        <strain evidence="1 2">CBS 112042</strain>
    </source>
</reference>
<dbReference type="RefSeq" id="XP_062733684.1">
    <property type="nucleotide sequence ID" value="XM_062877867.1"/>
</dbReference>
<dbReference type="EMBL" id="JAFFGZ010000005">
    <property type="protein sequence ID" value="KAK4644708.1"/>
    <property type="molecule type" value="Genomic_DNA"/>
</dbReference>
<keyword evidence="2" id="KW-1185">Reference proteome</keyword>
<gene>
    <name evidence="1" type="ORF">QC761_307260</name>
</gene>
<dbReference type="InterPro" id="IPR056539">
    <property type="entry name" value="NuiA-like"/>
</dbReference>
<dbReference type="PANTHER" id="PTHR42093">
    <property type="match status" value="1"/>
</dbReference>